<name>U4QYR3_9FIRM</name>
<feature type="transmembrane region" description="Helical" evidence="1">
    <location>
        <begin position="62"/>
        <end position="81"/>
    </location>
</feature>
<dbReference type="STRING" id="1330534.L323_16810"/>
<accession>U4QYR3</accession>
<keyword evidence="1" id="KW-0812">Transmembrane</keyword>
<dbReference type="EMBL" id="ATAY01000088">
    <property type="protein sequence ID" value="EPR09223.1"/>
    <property type="molecule type" value="Genomic_DNA"/>
</dbReference>
<sequence length="493" mass="56027">MLQKITEKTVIVFSLVYLLITSVWNFVYLIQNKAAVYIFPLELFCIGAFLVIYRLKAGKRIFVMLLFIIAFCLKGFVAVRYNAIPQSDFKLIYNAAIKFAQGDFSFSNTKYFSLWSYQTGIVLYYGFLLKLGCNIIGLKICNCLFIAGVNVLIYMISDKLVGDKCARFISIIYLFYPATFFLCSVLTNQHVSNFFILLGIYLYVFKKANTIGNTVLAAVMIAVGNALRPQGIVVVAAFVICSMIELLHKNTDKKIKIKTAVGILGFVTVYMLLGKGMSVATQISGVNPNGLSNNFPLYKIVVGLNSDTTGCYSNEDAVKLISIKDSTARNQVALRIIKERLPNHEKIKDLMIKKHEKMWVNMDNSIDWGFKYLNESGITFLGKHIVYENFKIRILKLEKVFYCFIFFMAVIGVLIGIKKSESTKGFIPILLIVLANFGVYSILEIQSRYRDFQMIFIFILAAPGVRYLTFLIKNSLELWHNRIYLTTVDKTIK</sequence>
<gene>
    <name evidence="2" type="ORF">L323_16810</name>
</gene>
<feature type="transmembrane region" description="Helical" evidence="1">
    <location>
        <begin position="194"/>
        <end position="223"/>
    </location>
</feature>
<dbReference type="OrthoDB" id="2787520at2"/>
<feature type="transmembrane region" description="Helical" evidence="1">
    <location>
        <begin position="111"/>
        <end position="129"/>
    </location>
</feature>
<reference evidence="2 3" key="1">
    <citation type="journal article" date="2013" name="Genome Announc.">
        <title>Draft Genome Sequence of the Cellulolytic Bacterium Clostridium papyrosolvens C7 (ATCC 700395).</title>
        <authorList>
            <person name="Zepeda V."/>
            <person name="Dassa B."/>
            <person name="Borovok I."/>
            <person name="Lamed R."/>
            <person name="Bayer E.A."/>
            <person name="Cate J.H."/>
        </authorList>
    </citation>
    <scope>NUCLEOTIDE SEQUENCE [LARGE SCALE GENOMIC DNA]</scope>
    <source>
        <strain evidence="2 3">C7</strain>
    </source>
</reference>
<feature type="transmembrane region" description="Helical" evidence="1">
    <location>
        <begin position="168"/>
        <end position="187"/>
    </location>
</feature>
<feature type="transmembrane region" description="Helical" evidence="1">
    <location>
        <begin position="12"/>
        <end position="30"/>
    </location>
</feature>
<protein>
    <submittedName>
        <fullName evidence="2">Membrane protein</fullName>
    </submittedName>
</protein>
<dbReference type="PATRIC" id="fig|1330534.3.peg.3332"/>
<proteinExistence type="predicted"/>
<evidence type="ECO:0000313" key="2">
    <source>
        <dbReference type="EMBL" id="EPR09223.1"/>
    </source>
</evidence>
<keyword evidence="1" id="KW-1133">Transmembrane helix</keyword>
<dbReference type="Proteomes" id="UP000016860">
    <property type="component" value="Unassembled WGS sequence"/>
</dbReference>
<feature type="transmembrane region" description="Helical" evidence="1">
    <location>
        <begin position="36"/>
        <end position="55"/>
    </location>
</feature>
<feature type="transmembrane region" description="Helical" evidence="1">
    <location>
        <begin position="455"/>
        <end position="472"/>
    </location>
</feature>
<dbReference type="AlphaFoldDB" id="U4QYR3"/>
<keyword evidence="1" id="KW-0472">Membrane</keyword>
<comment type="caution">
    <text evidence="2">The sequence shown here is derived from an EMBL/GenBank/DDBJ whole genome shotgun (WGS) entry which is preliminary data.</text>
</comment>
<feature type="transmembrane region" description="Helical" evidence="1">
    <location>
        <begin position="400"/>
        <end position="417"/>
    </location>
</feature>
<evidence type="ECO:0000256" key="1">
    <source>
        <dbReference type="SAM" id="Phobius"/>
    </source>
</evidence>
<evidence type="ECO:0000313" key="3">
    <source>
        <dbReference type="Proteomes" id="UP000016860"/>
    </source>
</evidence>
<feature type="transmembrane region" description="Helical" evidence="1">
    <location>
        <begin position="229"/>
        <end position="248"/>
    </location>
</feature>
<organism evidence="2 3">
    <name type="scientific">Ruminiclostridium papyrosolvens C7</name>
    <dbReference type="NCBI Taxonomy" id="1330534"/>
    <lineage>
        <taxon>Bacteria</taxon>
        <taxon>Bacillati</taxon>
        <taxon>Bacillota</taxon>
        <taxon>Clostridia</taxon>
        <taxon>Eubacteriales</taxon>
        <taxon>Oscillospiraceae</taxon>
        <taxon>Ruminiclostridium</taxon>
    </lineage>
</organism>
<feature type="transmembrane region" description="Helical" evidence="1">
    <location>
        <begin position="423"/>
        <end position="443"/>
    </location>
</feature>
<feature type="transmembrane region" description="Helical" evidence="1">
    <location>
        <begin position="136"/>
        <end position="156"/>
    </location>
</feature>